<keyword evidence="2" id="KW-0489">Methyltransferase</keyword>
<feature type="domain" description="Methyltransferase type 11" evidence="1">
    <location>
        <begin position="45"/>
        <end position="129"/>
    </location>
</feature>
<evidence type="ECO:0000313" key="2">
    <source>
        <dbReference type="EMBL" id="MBB6428992.1"/>
    </source>
</evidence>
<dbReference type="Gene3D" id="3.40.50.150">
    <property type="entry name" value="Vaccinia Virus protein VP39"/>
    <property type="match status" value="1"/>
</dbReference>
<dbReference type="RefSeq" id="WP_184676594.1">
    <property type="nucleotide sequence ID" value="NZ_JACHGY010000001.1"/>
</dbReference>
<gene>
    <name evidence="2" type="ORF">HNQ40_000798</name>
</gene>
<accession>A0A7X0H4R1</accession>
<protein>
    <submittedName>
        <fullName evidence="2">SAM-dependent methyltransferase</fullName>
    </submittedName>
</protein>
<reference evidence="2 3" key="1">
    <citation type="submission" date="2020-08" db="EMBL/GenBank/DDBJ databases">
        <title>Genomic Encyclopedia of Type Strains, Phase IV (KMG-IV): sequencing the most valuable type-strain genomes for metagenomic binning, comparative biology and taxonomic classification.</title>
        <authorList>
            <person name="Goeker M."/>
        </authorList>
    </citation>
    <scope>NUCLEOTIDE SEQUENCE [LARGE SCALE GENOMIC DNA]</scope>
    <source>
        <strain evidence="2 3">DSM 103725</strain>
    </source>
</reference>
<dbReference type="SUPFAM" id="SSF53335">
    <property type="entry name" value="S-adenosyl-L-methionine-dependent methyltransferases"/>
    <property type="match status" value="1"/>
</dbReference>
<evidence type="ECO:0000313" key="3">
    <source>
        <dbReference type="Proteomes" id="UP000541810"/>
    </source>
</evidence>
<dbReference type="EMBL" id="JACHGY010000001">
    <property type="protein sequence ID" value="MBB6428992.1"/>
    <property type="molecule type" value="Genomic_DNA"/>
</dbReference>
<comment type="caution">
    <text evidence="2">The sequence shown here is derived from an EMBL/GenBank/DDBJ whole genome shotgun (WGS) entry which is preliminary data.</text>
</comment>
<keyword evidence="3" id="KW-1185">Reference proteome</keyword>
<dbReference type="InterPro" id="IPR013216">
    <property type="entry name" value="Methyltransf_11"/>
</dbReference>
<sequence>MSAVARRFLRYLFREARVRNALVMAIHDECLAAAAAELAGRKKLIDIGCGVMPHRPVFEQYVEQYLGLDIPDTAYDASQVDLFGSATEIPAEDGSFDALLSTSNLEHVEEPAAALREWARVLEPGGAAVVSVPMFWHLHDEPRDFYRFTKFGLEHLFTQAGFTLDRIEPIGTFWTTAATMASYHVFKFHRGPMRWLKLTHLLAGSFQVAGMLLEKLDRSEKWACLYLVVAHKNKEA</sequence>
<dbReference type="GO" id="GO:0008757">
    <property type="term" value="F:S-adenosylmethionine-dependent methyltransferase activity"/>
    <property type="evidence" value="ECO:0007669"/>
    <property type="project" value="InterPro"/>
</dbReference>
<dbReference type="Proteomes" id="UP000541810">
    <property type="component" value="Unassembled WGS sequence"/>
</dbReference>
<keyword evidence="2" id="KW-0808">Transferase</keyword>
<dbReference type="CDD" id="cd02440">
    <property type="entry name" value="AdoMet_MTases"/>
    <property type="match status" value="1"/>
</dbReference>
<proteinExistence type="predicted"/>
<dbReference type="Pfam" id="PF08241">
    <property type="entry name" value="Methyltransf_11"/>
    <property type="match status" value="1"/>
</dbReference>
<dbReference type="AlphaFoldDB" id="A0A7X0H4R1"/>
<name>A0A7X0H4R1_9BACT</name>
<organism evidence="2 3">
    <name type="scientific">Algisphaera agarilytica</name>
    <dbReference type="NCBI Taxonomy" id="1385975"/>
    <lineage>
        <taxon>Bacteria</taxon>
        <taxon>Pseudomonadati</taxon>
        <taxon>Planctomycetota</taxon>
        <taxon>Phycisphaerae</taxon>
        <taxon>Phycisphaerales</taxon>
        <taxon>Phycisphaeraceae</taxon>
        <taxon>Algisphaera</taxon>
    </lineage>
</organism>
<evidence type="ECO:0000259" key="1">
    <source>
        <dbReference type="Pfam" id="PF08241"/>
    </source>
</evidence>
<dbReference type="InterPro" id="IPR029063">
    <property type="entry name" value="SAM-dependent_MTases_sf"/>
</dbReference>
<dbReference type="GO" id="GO:0032259">
    <property type="term" value="P:methylation"/>
    <property type="evidence" value="ECO:0007669"/>
    <property type="project" value="UniProtKB-KW"/>
</dbReference>